<dbReference type="AlphaFoldDB" id="X1J1E0"/>
<organism evidence="1">
    <name type="scientific">marine sediment metagenome</name>
    <dbReference type="NCBI Taxonomy" id="412755"/>
    <lineage>
        <taxon>unclassified sequences</taxon>
        <taxon>metagenomes</taxon>
        <taxon>ecological metagenomes</taxon>
    </lineage>
</organism>
<proteinExistence type="predicted"/>
<name>X1J1E0_9ZZZZ</name>
<evidence type="ECO:0000313" key="1">
    <source>
        <dbReference type="EMBL" id="GAH75335.1"/>
    </source>
</evidence>
<comment type="caution">
    <text evidence="1">The sequence shown here is derived from an EMBL/GenBank/DDBJ whole genome shotgun (WGS) entry which is preliminary data.</text>
</comment>
<protein>
    <submittedName>
        <fullName evidence="1">Uncharacterized protein</fullName>
    </submittedName>
</protein>
<gene>
    <name evidence="1" type="ORF">S03H2_47984</name>
</gene>
<accession>X1J1E0</accession>
<reference evidence="1" key="1">
    <citation type="journal article" date="2014" name="Front. Microbiol.">
        <title>High frequency of phylogenetically diverse reductive dehalogenase-homologous genes in deep subseafloor sedimentary metagenomes.</title>
        <authorList>
            <person name="Kawai M."/>
            <person name="Futagami T."/>
            <person name="Toyoda A."/>
            <person name="Takaki Y."/>
            <person name="Nishi S."/>
            <person name="Hori S."/>
            <person name="Arai W."/>
            <person name="Tsubouchi T."/>
            <person name="Morono Y."/>
            <person name="Uchiyama I."/>
            <person name="Ito T."/>
            <person name="Fujiyama A."/>
            <person name="Inagaki F."/>
            <person name="Takami H."/>
        </authorList>
    </citation>
    <scope>NUCLEOTIDE SEQUENCE</scope>
    <source>
        <strain evidence="1">Expedition CK06-06</strain>
    </source>
</reference>
<sequence>MILKSGEEKRREDKAVVEKFKWGEHSEESLQGEGNLFLTTQRLTLEKEAEGKTVTVFEFPLKAVDEVRVKGFIGKVLLLKVVLKKINSAIKGINFSGKKGFANLKIKVNDPKAYADEISFRSRKG</sequence>
<dbReference type="EMBL" id="BARU01030215">
    <property type="protein sequence ID" value="GAH75335.1"/>
    <property type="molecule type" value="Genomic_DNA"/>
</dbReference>